<keyword evidence="1" id="KW-0472">Membrane</keyword>
<feature type="transmembrane region" description="Helical" evidence="1">
    <location>
        <begin position="7"/>
        <end position="32"/>
    </location>
</feature>
<keyword evidence="1" id="KW-0812">Transmembrane</keyword>
<name>A0A8S5PC33_9CAUD</name>
<reference evidence="2" key="1">
    <citation type="journal article" date="2021" name="Proc. Natl. Acad. Sci. U.S.A.">
        <title>A Catalog of Tens of Thousands of Viruses from Human Metagenomes Reveals Hidden Associations with Chronic Diseases.</title>
        <authorList>
            <person name="Tisza M.J."/>
            <person name="Buck C.B."/>
        </authorList>
    </citation>
    <scope>NUCLEOTIDE SEQUENCE</scope>
    <source>
        <strain evidence="2">CtmpG14</strain>
    </source>
</reference>
<sequence>MNRFKEFLKIFFFILFVLSGAYLVTTAIPTMLNSSNIVFVWLAFAAPVSFVALCLYFTYLFLKR</sequence>
<keyword evidence="1" id="KW-1133">Transmembrane helix</keyword>
<protein>
    <submittedName>
        <fullName evidence="2">Uncharacterized protein</fullName>
    </submittedName>
</protein>
<proteinExistence type="predicted"/>
<accession>A0A8S5PC33</accession>
<dbReference type="EMBL" id="BK015384">
    <property type="protein sequence ID" value="DAE04240.1"/>
    <property type="molecule type" value="Genomic_DNA"/>
</dbReference>
<organism evidence="2">
    <name type="scientific">Siphoviridae sp. ctmpG14</name>
    <dbReference type="NCBI Taxonomy" id="2825654"/>
    <lineage>
        <taxon>Viruses</taxon>
        <taxon>Duplodnaviria</taxon>
        <taxon>Heunggongvirae</taxon>
        <taxon>Uroviricota</taxon>
        <taxon>Caudoviricetes</taxon>
    </lineage>
</organism>
<evidence type="ECO:0000313" key="2">
    <source>
        <dbReference type="EMBL" id="DAE04240.1"/>
    </source>
</evidence>
<evidence type="ECO:0000256" key="1">
    <source>
        <dbReference type="SAM" id="Phobius"/>
    </source>
</evidence>
<feature type="transmembrane region" description="Helical" evidence="1">
    <location>
        <begin position="38"/>
        <end position="62"/>
    </location>
</feature>